<proteinExistence type="predicted"/>
<evidence type="ECO:0000313" key="2">
    <source>
        <dbReference type="EMBL" id="KAB5588581.1"/>
    </source>
</evidence>
<comment type="caution">
    <text evidence="2">The sequence shown here is derived from an EMBL/GenBank/DDBJ whole genome shotgun (WGS) entry which is preliminary data.</text>
</comment>
<dbReference type="Proteomes" id="UP000383932">
    <property type="component" value="Unassembled WGS sequence"/>
</dbReference>
<reference evidence="2 3" key="1">
    <citation type="journal article" date="2019" name="Fungal Biol. Biotechnol.">
        <title>Draft genome sequence of fastidious pathogen Ceratobasidium theobromae, which causes vascular-streak dieback in Theobroma cacao.</title>
        <authorList>
            <person name="Ali S.S."/>
            <person name="Asman A."/>
            <person name="Shao J."/>
            <person name="Firmansyah A.P."/>
            <person name="Susilo A.W."/>
            <person name="Rosmana A."/>
            <person name="McMahon P."/>
            <person name="Junaid M."/>
            <person name="Guest D."/>
            <person name="Kheng T.Y."/>
            <person name="Meinhardt L.W."/>
            <person name="Bailey B.A."/>
        </authorList>
    </citation>
    <scope>NUCLEOTIDE SEQUENCE [LARGE SCALE GENOMIC DNA]</scope>
    <source>
        <strain evidence="2 3">CT2</strain>
    </source>
</reference>
<protein>
    <submittedName>
        <fullName evidence="2">Uncharacterized protein</fullName>
    </submittedName>
</protein>
<gene>
    <name evidence="2" type="ORF">CTheo_7977</name>
</gene>
<evidence type="ECO:0000313" key="3">
    <source>
        <dbReference type="Proteomes" id="UP000383932"/>
    </source>
</evidence>
<feature type="region of interest" description="Disordered" evidence="1">
    <location>
        <begin position="169"/>
        <end position="209"/>
    </location>
</feature>
<evidence type="ECO:0000256" key="1">
    <source>
        <dbReference type="SAM" id="MobiDB-lite"/>
    </source>
</evidence>
<accession>A0A5N5QAZ6</accession>
<dbReference type="OrthoDB" id="3164380at2759"/>
<name>A0A5N5QAZ6_9AGAM</name>
<organism evidence="2 3">
    <name type="scientific">Ceratobasidium theobromae</name>
    <dbReference type="NCBI Taxonomy" id="1582974"/>
    <lineage>
        <taxon>Eukaryota</taxon>
        <taxon>Fungi</taxon>
        <taxon>Dikarya</taxon>
        <taxon>Basidiomycota</taxon>
        <taxon>Agaricomycotina</taxon>
        <taxon>Agaricomycetes</taxon>
        <taxon>Cantharellales</taxon>
        <taxon>Ceratobasidiaceae</taxon>
        <taxon>Ceratobasidium</taxon>
    </lineage>
</organism>
<sequence>MYTVCVPCEASEGETRFILVSTVVESTWNLELGCQGAKDRWWRGACPLPDTATQSELANRLPRGITQILGWREASADACMLKVVFDLSPAKKLRIPLKEYDPQIAVTRTMQHLFKVALGPAGRNISPLPSRLLQDISAGDMQAREQEHTIQELRRKIGSLEKALQCKSPSVSETPAVAPRKIPTLPKGASLANPSKRRRVVKDMRFDGE</sequence>
<dbReference type="AlphaFoldDB" id="A0A5N5QAZ6"/>
<dbReference type="EMBL" id="SSOP01000416">
    <property type="protein sequence ID" value="KAB5588581.1"/>
    <property type="molecule type" value="Genomic_DNA"/>
</dbReference>
<keyword evidence="3" id="KW-1185">Reference proteome</keyword>